<dbReference type="AlphaFoldDB" id="A0A6M0CSB1"/>
<organism evidence="3 4">
    <name type="scientific">Spongiivirga citrea</name>
    <dbReference type="NCBI Taxonomy" id="1481457"/>
    <lineage>
        <taxon>Bacteria</taxon>
        <taxon>Pseudomonadati</taxon>
        <taxon>Bacteroidota</taxon>
        <taxon>Flavobacteriia</taxon>
        <taxon>Flavobacteriales</taxon>
        <taxon>Flavobacteriaceae</taxon>
        <taxon>Spongiivirga</taxon>
    </lineage>
</organism>
<name>A0A6M0CSB1_9FLAO</name>
<accession>A0A6M0CSB1</accession>
<gene>
    <name evidence="3" type="ORF">GWK10_14285</name>
</gene>
<evidence type="ECO:0000259" key="2">
    <source>
        <dbReference type="PROSITE" id="PS50213"/>
    </source>
</evidence>
<dbReference type="InterPro" id="IPR036378">
    <property type="entry name" value="FAS1_dom_sf"/>
</dbReference>
<dbReference type="Gene3D" id="2.30.180.10">
    <property type="entry name" value="FAS1 domain"/>
    <property type="match status" value="1"/>
</dbReference>
<dbReference type="RefSeq" id="WP_164033055.1">
    <property type="nucleotide sequence ID" value="NZ_JAABOQ010000005.1"/>
</dbReference>
<dbReference type="PROSITE" id="PS50213">
    <property type="entry name" value="FAS1"/>
    <property type="match status" value="1"/>
</dbReference>
<dbReference type="Proteomes" id="UP000474296">
    <property type="component" value="Unassembled WGS sequence"/>
</dbReference>
<feature type="signal peptide" evidence="1">
    <location>
        <begin position="1"/>
        <end position="21"/>
    </location>
</feature>
<dbReference type="SUPFAM" id="SSF82153">
    <property type="entry name" value="FAS1 domain"/>
    <property type="match status" value="1"/>
</dbReference>
<sequence>MKVRAFLIVAMSFVFSVPLSAQIDYNDVESTDLAMVYPVKRDLDIVDIASNIDEFSTLVTALKTSGLDKTLKGKGPFTVFAPLNSGFGKLPAGTVENLLKQENKQQLRKVLNYHVVSTKVLAVNLVKALEDNNGVYNIMTVNGQSLSISLENGNAVLTDTKGGKAIITKTDVVASNGVIHVIDAVVLPE</sequence>
<dbReference type="GO" id="GO:0005615">
    <property type="term" value="C:extracellular space"/>
    <property type="evidence" value="ECO:0007669"/>
    <property type="project" value="TreeGrafter"/>
</dbReference>
<dbReference type="InterPro" id="IPR050904">
    <property type="entry name" value="Adhesion/Biosynth-related"/>
</dbReference>
<protein>
    <submittedName>
        <fullName evidence="3">Fasciclin domain-containing protein</fullName>
    </submittedName>
</protein>
<dbReference type="PANTHER" id="PTHR10900">
    <property type="entry name" value="PERIOSTIN-RELATED"/>
    <property type="match status" value="1"/>
</dbReference>
<dbReference type="EMBL" id="JAABOQ010000005">
    <property type="protein sequence ID" value="NER18387.1"/>
    <property type="molecule type" value="Genomic_DNA"/>
</dbReference>
<dbReference type="PANTHER" id="PTHR10900:SF77">
    <property type="entry name" value="FI19380P1"/>
    <property type="match status" value="1"/>
</dbReference>
<dbReference type="SMART" id="SM00554">
    <property type="entry name" value="FAS1"/>
    <property type="match status" value="1"/>
</dbReference>
<dbReference type="Pfam" id="PF02469">
    <property type="entry name" value="Fasciclin"/>
    <property type="match status" value="1"/>
</dbReference>
<feature type="chain" id="PRO_5026651978" evidence="1">
    <location>
        <begin position="22"/>
        <end position="189"/>
    </location>
</feature>
<proteinExistence type="predicted"/>
<evidence type="ECO:0000313" key="4">
    <source>
        <dbReference type="Proteomes" id="UP000474296"/>
    </source>
</evidence>
<keyword evidence="4" id="KW-1185">Reference proteome</keyword>
<reference evidence="3 4" key="1">
    <citation type="submission" date="2020-01" db="EMBL/GenBank/DDBJ databases">
        <title>Spongiivirga citrea KCTC 32990T.</title>
        <authorList>
            <person name="Wang G."/>
        </authorList>
    </citation>
    <scope>NUCLEOTIDE SEQUENCE [LARGE SCALE GENOMIC DNA]</scope>
    <source>
        <strain evidence="3 4">KCTC 32990</strain>
    </source>
</reference>
<keyword evidence="1" id="KW-0732">Signal</keyword>
<dbReference type="InterPro" id="IPR000782">
    <property type="entry name" value="FAS1_domain"/>
</dbReference>
<evidence type="ECO:0000313" key="3">
    <source>
        <dbReference type="EMBL" id="NER18387.1"/>
    </source>
</evidence>
<comment type="caution">
    <text evidence="3">The sequence shown here is derived from an EMBL/GenBank/DDBJ whole genome shotgun (WGS) entry which is preliminary data.</text>
</comment>
<feature type="domain" description="FAS1" evidence="2">
    <location>
        <begin position="42"/>
        <end position="186"/>
    </location>
</feature>
<dbReference type="FunFam" id="2.30.180.10:FF:000014">
    <property type="entry name" value="Stabilin 1"/>
    <property type="match status" value="1"/>
</dbReference>
<evidence type="ECO:0000256" key="1">
    <source>
        <dbReference type="SAM" id="SignalP"/>
    </source>
</evidence>